<reference evidence="3" key="1">
    <citation type="submission" date="2016-11" db="UniProtKB">
        <authorList>
            <consortium name="WormBaseParasite"/>
        </authorList>
    </citation>
    <scope>IDENTIFICATION</scope>
</reference>
<keyword evidence="2" id="KW-1185">Reference proteome</keyword>
<evidence type="ECO:0000256" key="1">
    <source>
        <dbReference type="SAM" id="MobiDB-lite"/>
    </source>
</evidence>
<dbReference type="WBParaSite" id="MhA1_Contig1619.frz3.gene3">
    <property type="protein sequence ID" value="MhA1_Contig1619.frz3.gene3"/>
    <property type="gene ID" value="MhA1_Contig1619.frz3.gene3"/>
</dbReference>
<feature type="compositionally biased region" description="Basic and acidic residues" evidence="1">
    <location>
        <begin position="136"/>
        <end position="152"/>
    </location>
</feature>
<proteinExistence type="predicted"/>
<sequence length="177" mass="19772">MELNKLQVGDLIACEMTEGFKTLIHRGVYVGETVGIGKHTVIHNFCVTYTRSVGEVLHFDGIVESNWIDDAKMMFNLKTGGGIITILVMVQITKNGGLIIWKIYLENLNLVVMKWLRGRGKSVMLARRLLGHNKWRGREHSADSSRQQDRQQKGTTTVSVGTSAVLALSDGWICDLD</sequence>
<evidence type="ECO:0000313" key="3">
    <source>
        <dbReference type="WBParaSite" id="MhA1_Contig1619.frz3.gene3"/>
    </source>
</evidence>
<evidence type="ECO:0000313" key="2">
    <source>
        <dbReference type="Proteomes" id="UP000095281"/>
    </source>
</evidence>
<accession>A0A1I8B9C3</accession>
<dbReference type="AlphaFoldDB" id="A0A1I8B9C3"/>
<name>A0A1I8B9C3_MELHA</name>
<feature type="region of interest" description="Disordered" evidence="1">
    <location>
        <begin position="136"/>
        <end position="157"/>
    </location>
</feature>
<protein>
    <submittedName>
        <fullName evidence="3">LRAT domain-containing protein</fullName>
    </submittedName>
</protein>
<dbReference type="Proteomes" id="UP000095281">
    <property type="component" value="Unplaced"/>
</dbReference>
<organism evidence="2 3">
    <name type="scientific">Meloidogyne hapla</name>
    <name type="common">Root-knot nematode worm</name>
    <dbReference type="NCBI Taxonomy" id="6305"/>
    <lineage>
        <taxon>Eukaryota</taxon>
        <taxon>Metazoa</taxon>
        <taxon>Ecdysozoa</taxon>
        <taxon>Nematoda</taxon>
        <taxon>Chromadorea</taxon>
        <taxon>Rhabditida</taxon>
        <taxon>Tylenchina</taxon>
        <taxon>Tylenchomorpha</taxon>
        <taxon>Tylenchoidea</taxon>
        <taxon>Meloidogynidae</taxon>
        <taxon>Meloidogyninae</taxon>
        <taxon>Meloidogyne</taxon>
    </lineage>
</organism>